<gene>
    <name evidence="2" type="ORF">Q5I04_05350</name>
    <name evidence="3" type="ORF">Q5I06_05550</name>
</gene>
<feature type="signal peptide" evidence="1">
    <location>
        <begin position="1"/>
        <end position="19"/>
    </location>
</feature>
<dbReference type="Proteomes" id="UP001240777">
    <property type="component" value="Unassembled WGS sequence"/>
</dbReference>
<organism evidence="3 4">
    <name type="scientific">Helicobacter cappadocius</name>
    <dbReference type="NCBI Taxonomy" id="3063998"/>
    <lineage>
        <taxon>Bacteria</taxon>
        <taxon>Pseudomonadati</taxon>
        <taxon>Campylobacterota</taxon>
        <taxon>Epsilonproteobacteria</taxon>
        <taxon>Campylobacterales</taxon>
        <taxon>Helicobacteraceae</taxon>
        <taxon>Helicobacter</taxon>
    </lineage>
</organism>
<evidence type="ECO:0008006" key="6">
    <source>
        <dbReference type="Google" id="ProtNLM"/>
    </source>
</evidence>
<name>A0AA90PKK6_9HELI</name>
<dbReference type="EMBL" id="JAUYZK010000007">
    <property type="protein sequence ID" value="MDP2539235.1"/>
    <property type="molecule type" value="Genomic_DNA"/>
</dbReference>
<evidence type="ECO:0000256" key="1">
    <source>
        <dbReference type="SAM" id="SignalP"/>
    </source>
</evidence>
<keyword evidence="5" id="KW-1185">Reference proteome</keyword>
<evidence type="ECO:0000313" key="3">
    <source>
        <dbReference type="EMBL" id="MDP2539235.1"/>
    </source>
</evidence>
<accession>A0AA90PKK6</accession>
<evidence type="ECO:0000313" key="2">
    <source>
        <dbReference type="EMBL" id="MDO7253335.1"/>
    </source>
</evidence>
<evidence type="ECO:0000313" key="4">
    <source>
        <dbReference type="Proteomes" id="UP001177258"/>
    </source>
</evidence>
<reference evidence="3 5" key="1">
    <citation type="submission" date="2023-07" db="EMBL/GenBank/DDBJ databases">
        <title>Unpublished Manusciprt.</title>
        <authorList>
            <person name="Aydin F."/>
            <person name="Tarhane S."/>
            <person name="Saticioglu I.B."/>
            <person name="Karakaya E."/>
            <person name="Abay S."/>
            <person name="Guran O."/>
            <person name="Bozkurt E."/>
            <person name="Uzum N."/>
            <person name="Olgun K."/>
            <person name="Jablonski D."/>
        </authorList>
    </citation>
    <scope>NUCLEOTIDE SEQUENCE</scope>
    <source>
        <strain evidence="5">faydin-H75</strain>
        <strain evidence="3">Faydin-H76</strain>
    </source>
</reference>
<dbReference type="Proteomes" id="UP001177258">
    <property type="component" value="Unassembled WGS sequence"/>
</dbReference>
<protein>
    <recommendedName>
        <fullName evidence="6">Autotransporter domain-containing protein</fullName>
    </recommendedName>
</protein>
<reference evidence="2 4" key="3">
    <citation type="journal article" date="2024" name="Syst. Appl. Microbiol.">
        <title>Helicobacter cappadocius sp. nov., from lizards: The first psychrotrophic Helicobacter species.</title>
        <authorList>
            <person name="Aydin F."/>
            <person name="Tarhane S."/>
            <person name="Karakaya E."/>
            <person name="Abay S."/>
            <person name="Kayman T."/>
            <person name="Guran O."/>
            <person name="Bozkurt E."/>
            <person name="Uzum N."/>
            <person name="Avci A."/>
            <person name="Olgun K."/>
            <person name="Jablonski D."/>
            <person name="Guran C."/>
            <person name="Burcin Saticioglu I."/>
        </authorList>
    </citation>
    <scope>NUCLEOTIDE SEQUENCE [LARGE SCALE GENOMIC DNA]</scope>
    <source>
        <strain evidence="2">Faydin-H75</strain>
        <strain evidence="4">faydin-H76</strain>
    </source>
</reference>
<dbReference type="AlphaFoldDB" id="A0AA90PKK6"/>
<proteinExistence type="predicted"/>
<dbReference type="RefSeq" id="WP_305517182.1">
    <property type="nucleotide sequence ID" value="NZ_JAUPEV010000007.1"/>
</dbReference>
<keyword evidence="1" id="KW-0732">Signal</keyword>
<evidence type="ECO:0000313" key="5">
    <source>
        <dbReference type="Proteomes" id="UP001240777"/>
    </source>
</evidence>
<comment type="caution">
    <text evidence="3">The sequence shown here is derived from an EMBL/GenBank/DDBJ whole genome shotgun (WGS) entry which is preliminary data.</text>
</comment>
<dbReference type="EMBL" id="JAUPEV010000007">
    <property type="protein sequence ID" value="MDO7253335.1"/>
    <property type="molecule type" value="Genomic_DNA"/>
</dbReference>
<feature type="chain" id="PRO_5041640707" description="Autotransporter domain-containing protein" evidence="1">
    <location>
        <begin position="20"/>
        <end position="319"/>
    </location>
</feature>
<sequence>MKKLAIFSLLALTLSVSFARPPVEGDVLDSNNFVVGVDASLNGVYRKNNPSTPYLYGKIDGQYITYPTFASNSKQNSGQIDVDINLNARYGILDYFEIYANANGYYQNSNVDNDFYSSKDISSKSNIINFGNANIGLMATLYKGETFRVIIGDNSDIISNMAFYDFNSQMNYFGGHTFFLNLITQKVDADKFASFTSQFYYRLNLTQKYKSSLADAPDFKFKNGDEAGVRFLWQFGKENSLGFIGGNVAFRAADRLDGNKPEMVLYNGQDYSSIGVGFSLGGKKDINDHLGYKISVDFMSYALDYNTSTVGINFGLYFK</sequence>
<reference evidence="2" key="2">
    <citation type="submission" date="2023-07" db="EMBL/GenBank/DDBJ databases">
        <authorList>
            <person name="Aydin F."/>
            <person name="Tarhane S."/>
            <person name="Saticioglu I.B."/>
            <person name="Karakaya E."/>
            <person name="Abay S."/>
            <person name="Guran O."/>
            <person name="Bozkurt E."/>
            <person name="Uzum N."/>
            <person name="Olgun K."/>
            <person name="Jablonski D."/>
        </authorList>
    </citation>
    <scope>NUCLEOTIDE SEQUENCE</scope>
    <source>
        <strain evidence="2">Faydin-H75</strain>
    </source>
</reference>